<dbReference type="AlphaFoldDB" id="A0A0E9W037"/>
<reference evidence="1" key="1">
    <citation type="submission" date="2014-11" db="EMBL/GenBank/DDBJ databases">
        <authorList>
            <person name="Amaro Gonzalez C."/>
        </authorList>
    </citation>
    <scope>NUCLEOTIDE SEQUENCE</scope>
</reference>
<name>A0A0E9W037_ANGAN</name>
<proteinExistence type="predicted"/>
<organism evidence="1">
    <name type="scientific">Anguilla anguilla</name>
    <name type="common">European freshwater eel</name>
    <name type="synonym">Muraena anguilla</name>
    <dbReference type="NCBI Taxonomy" id="7936"/>
    <lineage>
        <taxon>Eukaryota</taxon>
        <taxon>Metazoa</taxon>
        <taxon>Chordata</taxon>
        <taxon>Craniata</taxon>
        <taxon>Vertebrata</taxon>
        <taxon>Euteleostomi</taxon>
        <taxon>Actinopterygii</taxon>
        <taxon>Neopterygii</taxon>
        <taxon>Teleostei</taxon>
        <taxon>Anguilliformes</taxon>
        <taxon>Anguillidae</taxon>
        <taxon>Anguilla</taxon>
    </lineage>
</organism>
<protein>
    <submittedName>
        <fullName evidence="1">Uncharacterized protein</fullName>
    </submittedName>
</protein>
<evidence type="ECO:0000313" key="1">
    <source>
        <dbReference type="EMBL" id="JAH83711.1"/>
    </source>
</evidence>
<accession>A0A0E9W037</accession>
<sequence length="40" mass="4715">MLRLPSCTEETVIKTTLQQPRWKPCNAKSMLFLMRCCRLS</sequence>
<dbReference type="EMBL" id="GBXM01024866">
    <property type="protein sequence ID" value="JAH83711.1"/>
    <property type="molecule type" value="Transcribed_RNA"/>
</dbReference>
<reference evidence="1" key="2">
    <citation type="journal article" date="2015" name="Fish Shellfish Immunol.">
        <title>Early steps in the European eel (Anguilla anguilla)-Vibrio vulnificus interaction in the gills: Role of the RtxA13 toxin.</title>
        <authorList>
            <person name="Callol A."/>
            <person name="Pajuelo D."/>
            <person name="Ebbesson L."/>
            <person name="Teles M."/>
            <person name="MacKenzie S."/>
            <person name="Amaro C."/>
        </authorList>
    </citation>
    <scope>NUCLEOTIDE SEQUENCE</scope>
</reference>